<organism evidence="5 6">
    <name type="scientific">Marinobacter xiaoshiensis</name>
    <dbReference type="NCBI Taxonomy" id="3073652"/>
    <lineage>
        <taxon>Bacteria</taxon>
        <taxon>Pseudomonadati</taxon>
        <taxon>Pseudomonadota</taxon>
        <taxon>Gammaproteobacteria</taxon>
        <taxon>Pseudomonadales</taxon>
        <taxon>Marinobacteraceae</taxon>
        <taxon>Marinobacter</taxon>
    </lineage>
</organism>
<accession>A0ABU2HH42</accession>
<evidence type="ECO:0000256" key="2">
    <source>
        <dbReference type="ARBA" id="ARBA00023125"/>
    </source>
</evidence>
<reference evidence="5" key="1">
    <citation type="submission" date="2023-09" db="EMBL/GenBank/DDBJ databases">
        <title>Marinobacter sediminicola sp. nov. and Marinobacter maritimum sp. nov., isolated from marine sediment.</title>
        <authorList>
            <person name="An J."/>
        </authorList>
    </citation>
    <scope>NUCLEOTIDE SEQUENCE</scope>
    <source>
        <strain evidence="5">F60267</strain>
    </source>
</reference>
<dbReference type="PANTHER" id="PTHR47894:SF4">
    <property type="entry name" value="HTH-TYPE TRANSCRIPTIONAL REGULATOR GADX"/>
    <property type="match status" value="1"/>
</dbReference>
<dbReference type="PROSITE" id="PS01124">
    <property type="entry name" value="HTH_ARAC_FAMILY_2"/>
    <property type="match status" value="1"/>
</dbReference>
<dbReference type="EMBL" id="JAVMBO010000013">
    <property type="protein sequence ID" value="MDS1310389.1"/>
    <property type="molecule type" value="Genomic_DNA"/>
</dbReference>
<evidence type="ECO:0000259" key="4">
    <source>
        <dbReference type="PROSITE" id="PS01124"/>
    </source>
</evidence>
<feature type="domain" description="HTH araC/xylS-type" evidence="4">
    <location>
        <begin position="232"/>
        <end position="330"/>
    </location>
</feature>
<dbReference type="Gene3D" id="1.10.10.60">
    <property type="entry name" value="Homeodomain-like"/>
    <property type="match status" value="1"/>
</dbReference>
<dbReference type="SUPFAM" id="SSF46689">
    <property type="entry name" value="Homeodomain-like"/>
    <property type="match status" value="1"/>
</dbReference>
<evidence type="ECO:0000256" key="3">
    <source>
        <dbReference type="ARBA" id="ARBA00023163"/>
    </source>
</evidence>
<evidence type="ECO:0000256" key="1">
    <source>
        <dbReference type="ARBA" id="ARBA00023015"/>
    </source>
</evidence>
<dbReference type="Pfam" id="PF12833">
    <property type="entry name" value="HTH_18"/>
    <property type="match status" value="1"/>
</dbReference>
<protein>
    <submittedName>
        <fullName evidence="5">AraC family transcriptional regulator ligand-binding domain-containing protein</fullName>
    </submittedName>
</protein>
<dbReference type="InterPro" id="IPR009057">
    <property type="entry name" value="Homeodomain-like_sf"/>
</dbReference>
<comment type="caution">
    <text evidence="5">The sequence shown here is derived from an EMBL/GenBank/DDBJ whole genome shotgun (WGS) entry which is preliminary data.</text>
</comment>
<keyword evidence="3" id="KW-0804">Transcription</keyword>
<dbReference type="Proteomes" id="UP001267407">
    <property type="component" value="Unassembled WGS sequence"/>
</dbReference>
<keyword evidence="1" id="KW-0805">Transcription regulation</keyword>
<dbReference type="Pfam" id="PF12625">
    <property type="entry name" value="Arabinose_bd"/>
    <property type="match status" value="1"/>
</dbReference>
<proteinExistence type="predicted"/>
<dbReference type="SMART" id="SM00342">
    <property type="entry name" value="HTH_ARAC"/>
    <property type="match status" value="1"/>
</dbReference>
<name>A0ABU2HH42_9GAMM</name>
<evidence type="ECO:0000313" key="5">
    <source>
        <dbReference type="EMBL" id="MDS1310389.1"/>
    </source>
</evidence>
<keyword evidence="6" id="KW-1185">Reference proteome</keyword>
<keyword evidence="2" id="KW-0238">DNA-binding</keyword>
<evidence type="ECO:0000313" key="6">
    <source>
        <dbReference type="Proteomes" id="UP001267407"/>
    </source>
</evidence>
<dbReference type="PANTHER" id="PTHR47894">
    <property type="entry name" value="HTH-TYPE TRANSCRIPTIONAL REGULATOR GADX"/>
    <property type="match status" value="1"/>
</dbReference>
<dbReference type="InterPro" id="IPR032687">
    <property type="entry name" value="AraC-type_N"/>
</dbReference>
<sequence length="349" mass="38642">MQYFARSGALVGFPELVRSYGEHPYRLMREVGLSPAVLKDTDLYIPYTSLAALLALAAERCCAPEFGARLGYRQGLEAVGALGSLMCMQSTIADAVRILLRNLAFHAHGVQIDVDISGPVLEMRMAFAFEARTDCHQLMALSLALLVSGTKQLNAGAPRPEEVELTARDNGNFEAYRAFFGPNLQFGGLENRVQFPASILHLPVLATNDVRQRISQQWQKSQPQLKVTGLRSQVDRTITALLPTAECSLDTVARVLGSHPRSLQNRLKSENTSFGERLRVNRQRLACQYLKNTDIDLSQLAMSLGYTDLAPFSRAFKTWKGCSPRAWRKQARSGSVDFEVPADPVNGRE</sequence>
<gene>
    <name evidence="5" type="ORF">RKA07_09845</name>
</gene>
<dbReference type="InterPro" id="IPR018060">
    <property type="entry name" value="HTH_AraC"/>
</dbReference>
<dbReference type="RefSeq" id="WP_200204699.1">
    <property type="nucleotide sequence ID" value="NZ_JAVMBO010000013.1"/>
</dbReference>